<keyword evidence="3" id="KW-1185">Reference proteome</keyword>
<name>A0A6A1WGH3_9ROSI</name>
<comment type="caution">
    <text evidence="2">The sequence shown here is derived from an EMBL/GenBank/DDBJ whole genome shotgun (WGS) entry which is preliminary data.</text>
</comment>
<feature type="transmembrane region" description="Helical" evidence="1">
    <location>
        <begin position="124"/>
        <end position="146"/>
    </location>
</feature>
<feature type="transmembrane region" description="Helical" evidence="1">
    <location>
        <begin position="96"/>
        <end position="117"/>
    </location>
</feature>
<dbReference type="AlphaFoldDB" id="A0A6A1WGH3"/>
<feature type="transmembrane region" description="Helical" evidence="1">
    <location>
        <begin position="64"/>
        <end position="84"/>
    </location>
</feature>
<dbReference type="EMBL" id="RXIC02000020">
    <property type="protein sequence ID" value="KAB1224355.1"/>
    <property type="molecule type" value="Genomic_DNA"/>
</dbReference>
<evidence type="ECO:0000313" key="2">
    <source>
        <dbReference type="EMBL" id="KAB1224355.1"/>
    </source>
</evidence>
<dbReference type="Proteomes" id="UP000516437">
    <property type="component" value="Chromosome 2"/>
</dbReference>
<reference evidence="2 3" key="1">
    <citation type="journal article" date="2019" name="Plant Biotechnol. J.">
        <title>The red bayberry genome and genetic basis of sex determination.</title>
        <authorList>
            <person name="Jia H.M."/>
            <person name="Jia H.J."/>
            <person name="Cai Q.L."/>
            <person name="Wang Y."/>
            <person name="Zhao H.B."/>
            <person name="Yang W.F."/>
            <person name="Wang G.Y."/>
            <person name="Li Y.H."/>
            <person name="Zhan D.L."/>
            <person name="Shen Y.T."/>
            <person name="Niu Q.F."/>
            <person name="Chang L."/>
            <person name="Qiu J."/>
            <person name="Zhao L."/>
            <person name="Xie H.B."/>
            <person name="Fu W.Y."/>
            <person name="Jin J."/>
            <person name="Li X.W."/>
            <person name="Jiao Y."/>
            <person name="Zhou C.C."/>
            <person name="Tu T."/>
            <person name="Chai C.Y."/>
            <person name="Gao J.L."/>
            <person name="Fan L.J."/>
            <person name="van de Weg E."/>
            <person name="Wang J.Y."/>
            <person name="Gao Z.S."/>
        </authorList>
    </citation>
    <scope>NUCLEOTIDE SEQUENCE [LARGE SCALE GENOMIC DNA]</scope>
    <source>
        <tissue evidence="2">Leaves</tissue>
    </source>
</reference>
<accession>A0A6A1WGH3</accession>
<gene>
    <name evidence="2" type="ORF">CJ030_MR2G007772</name>
</gene>
<evidence type="ECO:0000256" key="1">
    <source>
        <dbReference type="SAM" id="Phobius"/>
    </source>
</evidence>
<sequence length="183" mass="20564">MPRLDAVYTGTNVLHYKTSVLTGVKKRDSSSLPILLLQLIRKACQGNLNPASAQKKHREYQKDYLFHSIIHIPILFARSIPPFLSIPINETALLSLGLWGATLMNSFLFNVALILLCSIRYNVFHVNCICGSACNYAQLCTIVVMWYNVFQIAFVALAGLTFVYYAAFGWRGKKLSGRFQLPS</sequence>
<organism evidence="2 3">
    <name type="scientific">Morella rubra</name>
    <name type="common">Chinese bayberry</name>
    <dbReference type="NCBI Taxonomy" id="262757"/>
    <lineage>
        <taxon>Eukaryota</taxon>
        <taxon>Viridiplantae</taxon>
        <taxon>Streptophyta</taxon>
        <taxon>Embryophyta</taxon>
        <taxon>Tracheophyta</taxon>
        <taxon>Spermatophyta</taxon>
        <taxon>Magnoliopsida</taxon>
        <taxon>eudicotyledons</taxon>
        <taxon>Gunneridae</taxon>
        <taxon>Pentapetalae</taxon>
        <taxon>rosids</taxon>
        <taxon>fabids</taxon>
        <taxon>Fagales</taxon>
        <taxon>Myricaceae</taxon>
        <taxon>Morella</taxon>
    </lineage>
</organism>
<protein>
    <submittedName>
        <fullName evidence="2">Uncharacterized protein</fullName>
    </submittedName>
</protein>
<dbReference type="OrthoDB" id="73273at2759"/>
<evidence type="ECO:0000313" key="3">
    <source>
        <dbReference type="Proteomes" id="UP000516437"/>
    </source>
</evidence>
<feature type="transmembrane region" description="Helical" evidence="1">
    <location>
        <begin position="152"/>
        <end position="170"/>
    </location>
</feature>
<proteinExistence type="predicted"/>
<keyword evidence="1" id="KW-0472">Membrane</keyword>
<keyword evidence="1" id="KW-1133">Transmembrane helix</keyword>
<keyword evidence="1" id="KW-0812">Transmembrane</keyword>